<dbReference type="InParanoid" id="A0A1X7TH59"/>
<evidence type="ECO:0008006" key="2">
    <source>
        <dbReference type="Google" id="ProtNLM"/>
    </source>
</evidence>
<evidence type="ECO:0000313" key="1">
    <source>
        <dbReference type="EnsemblMetazoa" id="Aqu2.1.13791_001"/>
    </source>
</evidence>
<name>A0A1X7TH59_AMPQE</name>
<sequence>MPHYHILLWIENAPVVGIDCPEEVCSFIQDRITCHIPDSNTSPDLNFLVTKYQMH</sequence>
<accession>A0A1X7TH59</accession>
<dbReference type="EnsemblMetazoa" id="Aqu2.1.13791_001">
    <property type="protein sequence ID" value="Aqu2.1.13791_001"/>
    <property type="gene ID" value="Aqu2.1.13791"/>
</dbReference>
<organism evidence="1">
    <name type="scientific">Amphimedon queenslandica</name>
    <name type="common">Sponge</name>
    <dbReference type="NCBI Taxonomy" id="400682"/>
    <lineage>
        <taxon>Eukaryota</taxon>
        <taxon>Metazoa</taxon>
        <taxon>Porifera</taxon>
        <taxon>Demospongiae</taxon>
        <taxon>Heteroscleromorpha</taxon>
        <taxon>Haplosclerida</taxon>
        <taxon>Niphatidae</taxon>
        <taxon>Amphimedon</taxon>
    </lineage>
</organism>
<dbReference type="AlphaFoldDB" id="A0A1X7TH59"/>
<reference evidence="1" key="1">
    <citation type="submission" date="2017-05" db="UniProtKB">
        <authorList>
            <consortium name="EnsemblMetazoa"/>
        </authorList>
    </citation>
    <scope>IDENTIFICATION</scope>
</reference>
<protein>
    <recommendedName>
        <fullName evidence="2">Helitron helicase-like domain-containing protein</fullName>
    </recommendedName>
</protein>
<proteinExistence type="predicted"/>